<keyword evidence="4 6" id="KW-0067">ATP-binding</keyword>
<dbReference type="PROSITE" id="PS51195">
    <property type="entry name" value="Q_MOTIF"/>
    <property type="match status" value="1"/>
</dbReference>
<feature type="short sequence motif" description="Q motif" evidence="5">
    <location>
        <begin position="74"/>
        <end position="102"/>
    </location>
</feature>
<dbReference type="Pfam" id="PF00270">
    <property type="entry name" value="DEAD"/>
    <property type="match status" value="2"/>
</dbReference>
<reference evidence="12 13" key="1">
    <citation type="journal article" date="2020" name="G3 (Bethesda)">
        <title>Improved Reference Genome for Cyclotella cryptica CCMP332, a Model for Cell Wall Morphogenesis, Salinity Adaptation, and Lipid Production in Diatoms (Bacillariophyta).</title>
        <authorList>
            <person name="Roberts W.R."/>
            <person name="Downey K.M."/>
            <person name="Ruck E.C."/>
            <person name="Traller J.C."/>
            <person name="Alverson A.J."/>
        </authorList>
    </citation>
    <scope>NUCLEOTIDE SEQUENCE [LARGE SCALE GENOMIC DNA]</scope>
    <source>
        <strain evidence="12 13">CCMP332</strain>
    </source>
</reference>
<dbReference type="PROSITE" id="PS51194">
    <property type="entry name" value="HELICASE_CTER"/>
    <property type="match status" value="1"/>
</dbReference>
<feature type="transmembrane region" description="Helical" evidence="8">
    <location>
        <begin position="21"/>
        <end position="41"/>
    </location>
</feature>
<evidence type="ECO:0000259" key="11">
    <source>
        <dbReference type="PROSITE" id="PS51195"/>
    </source>
</evidence>
<dbReference type="GO" id="GO:0004386">
    <property type="term" value="F:helicase activity"/>
    <property type="evidence" value="ECO:0007669"/>
    <property type="project" value="UniProtKB-KW"/>
</dbReference>
<evidence type="ECO:0000259" key="10">
    <source>
        <dbReference type="PROSITE" id="PS51194"/>
    </source>
</evidence>
<keyword evidence="8" id="KW-0812">Transmembrane</keyword>
<dbReference type="PROSITE" id="PS00039">
    <property type="entry name" value="DEAD_ATP_HELICASE"/>
    <property type="match status" value="1"/>
</dbReference>
<feature type="domain" description="DEAD-box RNA helicase Q" evidence="11">
    <location>
        <begin position="74"/>
        <end position="102"/>
    </location>
</feature>
<dbReference type="CDD" id="cd00268">
    <property type="entry name" value="DEADc"/>
    <property type="match status" value="1"/>
</dbReference>
<feature type="compositionally biased region" description="Basic and acidic residues" evidence="7">
    <location>
        <begin position="240"/>
        <end position="249"/>
    </location>
</feature>
<feature type="region of interest" description="Disordered" evidence="7">
    <location>
        <begin position="562"/>
        <end position="585"/>
    </location>
</feature>
<dbReference type="GO" id="GO:0005524">
    <property type="term" value="F:ATP binding"/>
    <property type="evidence" value="ECO:0007669"/>
    <property type="project" value="UniProtKB-KW"/>
</dbReference>
<dbReference type="InterPro" id="IPR011545">
    <property type="entry name" value="DEAD/DEAH_box_helicase_dom"/>
</dbReference>
<keyword evidence="1 6" id="KW-0547">Nucleotide-binding</keyword>
<dbReference type="PANTHER" id="PTHR47959:SF1">
    <property type="entry name" value="ATP-DEPENDENT RNA HELICASE DBPA"/>
    <property type="match status" value="1"/>
</dbReference>
<dbReference type="InterPro" id="IPR027417">
    <property type="entry name" value="P-loop_NTPase"/>
</dbReference>
<dbReference type="Pfam" id="PF00271">
    <property type="entry name" value="Helicase_C"/>
    <property type="match status" value="1"/>
</dbReference>
<evidence type="ECO:0000256" key="2">
    <source>
        <dbReference type="ARBA" id="ARBA00022801"/>
    </source>
</evidence>
<dbReference type="InterPro" id="IPR014014">
    <property type="entry name" value="RNA_helicase_DEAD_Q_motif"/>
</dbReference>
<dbReference type="InterPro" id="IPR000629">
    <property type="entry name" value="RNA-helicase_DEAD-box_CS"/>
</dbReference>
<dbReference type="PROSITE" id="PS51192">
    <property type="entry name" value="HELICASE_ATP_BIND_1"/>
    <property type="match status" value="1"/>
</dbReference>
<evidence type="ECO:0000313" key="12">
    <source>
        <dbReference type="EMBL" id="KAL3797283.1"/>
    </source>
</evidence>
<feature type="domain" description="Helicase ATP-binding" evidence="9">
    <location>
        <begin position="143"/>
        <end position="353"/>
    </location>
</feature>
<evidence type="ECO:0000256" key="1">
    <source>
        <dbReference type="ARBA" id="ARBA00022741"/>
    </source>
</evidence>
<keyword evidence="8" id="KW-1133">Transmembrane helix</keyword>
<dbReference type="EMBL" id="JABMIG020000056">
    <property type="protein sequence ID" value="KAL3797283.1"/>
    <property type="molecule type" value="Genomic_DNA"/>
</dbReference>
<dbReference type="InterPro" id="IPR044742">
    <property type="entry name" value="DEAD/DEAH_RhlB"/>
</dbReference>
<keyword evidence="3 6" id="KW-0347">Helicase</keyword>
<evidence type="ECO:0000256" key="8">
    <source>
        <dbReference type="SAM" id="Phobius"/>
    </source>
</evidence>
<dbReference type="GO" id="GO:0016787">
    <property type="term" value="F:hydrolase activity"/>
    <property type="evidence" value="ECO:0007669"/>
    <property type="project" value="UniProtKB-KW"/>
</dbReference>
<accession>A0ABD3QAE2</accession>
<keyword evidence="8" id="KW-0472">Membrane</keyword>
<dbReference type="Proteomes" id="UP001516023">
    <property type="component" value="Unassembled WGS sequence"/>
</dbReference>
<protein>
    <submittedName>
        <fullName evidence="12">Uncharacterized protein</fullName>
    </submittedName>
</protein>
<dbReference type="SMART" id="SM00487">
    <property type="entry name" value="DEXDc"/>
    <property type="match status" value="1"/>
</dbReference>
<feature type="region of interest" description="Disordered" evidence="7">
    <location>
        <begin position="240"/>
        <end position="259"/>
    </location>
</feature>
<evidence type="ECO:0000313" key="13">
    <source>
        <dbReference type="Proteomes" id="UP001516023"/>
    </source>
</evidence>
<dbReference type="CDD" id="cd18787">
    <property type="entry name" value="SF2_C_DEAD"/>
    <property type="match status" value="1"/>
</dbReference>
<comment type="caution">
    <text evidence="12">The sequence shown here is derived from an EMBL/GenBank/DDBJ whole genome shotgun (WGS) entry which is preliminary data.</text>
</comment>
<evidence type="ECO:0000256" key="4">
    <source>
        <dbReference type="ARBA" id="ARBA00022840"/>
    </source>
</evidence>
<name>A0ABD3QAE2_9STRA</name>
<dbReference type="InterPro" id="IPR050079">
    <property type="entry name" value="DEAD_box_RNA_helicase"/>
</dbReference>
<dbReference type="InterPro" id="IPR014001">
    <property type="entry name" value="Helicase_ATP-bd"/>
</dbReference>
<comment type="similarity">
    <text evidence="6">Belongs to the DEAD box helicase family.</text>
</comment>
<feature type="domain" description="Helicase C-terminal" evidence="10">
    <location>
        <begin position="382"/>
        <end position="532"/>
    </location>
</feature>
<gene>
    <name evidence="12" type="ORF">HJC23_004575</name>
</gene>
<dbReference type="SUPFAM" id="SSF52540">
    <property type="entry name" value="P-loop containing nucleoside triphosphate hydrolases"/>
    <property type="match status" value="1"/>
</dbReference>
<sequence>MRNSMIPEYVGFGNSRQSISATSWVLHLLSFLLAGICTYAFSPSLLPPSRILHTSLNTPRYVFEPSADDFSDTRSFGDLGLTSDLVRVTEKMGWNNPTAVQQLSIPSILEMGSSDLGKLGSNDNTSFGKRPDNIQLDQGYVSTLILCPTRELAAQTASVIQRLVSHLPKKIKSSISVEVVHGGVPIEPQVSALAKRRQTGTLLDFLVATPGRLVDVLKQNDNDPTMDALERRIVNAFEEKGQKKAERSRGKGRRGRSPIASSLTLNDIQELDLDRVDDDGRGSLSELLRQLDFLVFDEADRLLGGAFLQEIEELMSLLPLKAQSDMKVCLFSATFPEEVERRVDTVLAKLSCGSPLGSVARDSAPNIKHRAIKLNEKDRTQALRHLIEQHKDEWDRVLVFVGTRYTSEHVTRKLRRYGINAAELHGKLDQEARERRLKSFRSGNTQVLLSTDLAARGIDVDGLPVVINYDLPRGAADFTHRNGRTGRAGKEGIAITFITASKSSHFDFIQKKELGGKVIKREVLPDFIPDEVEWSVASMAEQTSIPGVVHSEKGLAHDRMFGGVKGRRKSKKDKLRKAAVSKSQE</sequence>
<keyword evidence="13" id="KW-1185">Reference proteome</keyword>
<evidence type="ECO:0000256" key="7">
    <source>
        <dbReference type="SAM" id="MobiDB-lite"/>
    </source>
</evidence>
<dbReference type="AlphaFoldDB" id="A0ABD3QAE2"/>
<feature type="compositionally biased region" description="Basic residues" evidence="7">
    <location>
        <begin position="565"/>
        <end position="579"/>
    </location>
</feature>
<dbReference type="InterPro" id="IPR001650">
    <property type="entry name" value="Helicase_C-like"/>
</dbReference>
<evidence type="ECO:0000256" key="6">
    <source>
        <dbReference type="RuleBase" id="RU000492"/>
    </source>
</evidence>
<dbReference type="SMART" id="SM00490">
    <property type="entry name" value="HELICc"/>
    <property type="match status" value="1"/>
</dbReference>
<evidence type="ECO:0000256" key="5">
    <source>
        <dbReference type="PROSITE-ProRule" id="PRU00552"/>
    </source>
</evidence>
<proteinExistence type="inferred from homology"/>
<evidence type="ECO:0000259" key="9">
    <source>
        <dbReference type="PROSITE" id="PS51192"/>
    </source>
</evidence>
<evidence type="ECO:0000256" key="3">
    <source>
        <dbReference type="ARBA" id="ARBA00022806"/>
    </source>
</evidence>
<dbReference type="PANTHER" id="PTHR47959">
    <property type="entry name" value="ATP-DEPENDENT RNA HELICASE RHLE-RELATED"/>
    <property type="match status" value="1"/>
</dbReference>
<dbReference type="Gene3D" id="3.40.50.300">
    <property type="entry name" value="P-loop containing nucleotide triphosphate hydrolases"/>
    <property type="match status" value="2"/>
</dbReference>
<organism evidence="12 13">
    <name type="scientific">Cyclotella cryptica</name>
    <dbReference type="NCBI Taxonomy" id="29204"/>
    <lineage>
        <taxon>Eukaryota</taxon>
        <taxon>Sar</taxon>
        <taxon>Stramenopiles</taxon>
        <taxon>Ochrophyta</taxon>
        <taxon>Bacillariophyta</taxon>
        <taxon>Coscinodiscophyceae</taxon>
        <taxon>Thalassiosirophycidae</taxon>
        <taxon>Stephanodiscales</taxon>
        <taxon>Stephanodiscaceae</taxon>
        <taxon>Cyclotella</taxon>
    </lineage>
</organism>
<keyword evidence="2 6" id="KW-0378">Hydrolase</keyword>